<dbReference type="SUPFAM" id="SSF53474">
    <property type="entry name" value="alpha/beta-Hydrolases"/>
    <property type="match status" value="1"/>
</dbReference>
<evidence type="ECO:0000313" key="3">
    <source>
        <dbReference type="Proteomes" id="UP001454036"/>
    </source>
</evidence>
<dbReference type="AlphaFoldDB" id="A0AAV3PJM3"/>
<sequence>MSVPKRKSSCLGFLANQPTLPSIDGDNDESQPGRILAYRERGAPRNKASYKIIIVHGFGSSKDMSFMASQVLLYKPSIFIVLYFTLTGEVRDLPVLFDRAGYGESDPNPKRSLKSEASDIEELADQLELGSKFYVIGFSIGCYPTWTCLKHLPHRIAGAALVVPYINYKWPSLPDDLVKDDYRKKLARWMVFVARYTPGLLRWWFTQNVFPSSTVFDRNPKFFSPKDMEVLKNTPGYQLFSKNKIGKRRVFDSLRHDFIVAFGKWDFDPLELQNPYDEKGKRIHIWQGCEDKVVPCEIQRFIAKRLSWISYHEVPDGGHLLVYDSVVCEAVLRSLLVGEDPPLYRPK</sequence>
<keyword evidence="2" id="KW-0378">Hydrolase</keyword>
<keyword evidence="3" id="KW-1185">Reference proteome</keyword>
<dbReference type="PANTHER" id="PTHR45763">
    <property type="entry name" value="HYDROLASE, ALPHA/BETA FOLD FAMILY PROTEIN, EXPRESSED-RELATED"/>
    <property type="match status" value="1"/>
</dbReference>
<evidence type="ECO:0000259" key="1">
    <source>
        <dbReference type="Pfam" id="PF12697"/>
    </source>
</evidence>
<dbReference type="InterPro" id="IPR029058">
    <property type="entry name" value="AB_hydrolase_fold"/>
</dbReference>
<dbReference type="EMBL" id="BAABME010017820">
    <property type="protein sequence ID" value="GAA0151470.1"/>
    <property type="molecule type" value="Genomic_DNA"/>
</dbReference>
<dbReference type="InterPro" id="IPR000073">
    <property type="entry name" value="AB_hydrolase_1"/>
</dbReference>
<reference evidence="2 3" key="1">
    <citation type="submission" date="2024-01" db="EMBL/GenBank/DDBJ databases">
        <title>The complete chloroplast genome sequence of Lithospermum erythrorhizon: insights into the phylogenetic relationship among Boraginaceae species and the maternal lineages of purple gromwells.</title>
        <authorList>
            <person name="Okada T."/>
            <person name="Watanabe K."/>
        </authorList>
    </citation>
    <scope>NUCLEOTIDE SEQUENCE [LARGE SCALE GENOMIC DNA]</scope>
</reference>
<evidence type="ECO:0000313" key="2">
    <source>
        <dbReference type="EMBL" id="GAA0151470.1"/>
    </source>
</evidence>
<accession>A0AAV3PJM3</accession>
<gene>
    <name evidence="2" type="ORF">LIER_37296</name>
</gene>
<comment type="caution">
    <text evidence="2">The sequence shown here is derived from an EMBL/GenBank/DDBJ whole genome shotgun (WGS) entry which is preliminary data.</text>
</comment>
<dbReference type="Proteomes" id="UP001454036">
    <property type="component" value="Unassembled WGS sequence"/>
</dbReference>
<feature type="domain" description="AB hydrolase-1" evidence="1">
    <location>
        <begin position="52"/>
        <end position="323"/>
    </location>
</feature>
<dbReference type="PANTHER" id="PTHR45763:SF28">
    <property type="entry name" value="ALPHA_BETA-HYDROLASES SUPERFAMILY PROTEIN"/>
    <property type="match status" value="1"/>
</dbReference>
<dbReference type="GO" id="GO:0016787">
    <property type="term" value="F:hydrolase activity"/>
    <property type="evidence" value="ECO:0007669"/>
    <property type="project" value="UniProtKB-KW"/>
</dbReference>
<proteinExistence type="predicted"/>
<dbReference type="Gene3D" id="3.40.50.1820">
    <property type="entry name" value="alpha/beta hydrolase"/>
    <property type="match status" value="1"/>
</dbReference>
<dbReference type="Pfam" id="PF12697">
    <property type="entry name" value="Abhydrolase_6"/>
    <property type="match status" value="1"/>
</dbReference>
<organism evidence="2 3">
    <name type="scientific">Lithospermum erythrorhizon</name>
    <name type="common">Purple gromwell</name>
    <name type="synonym">Lithospermum officinale var. erythrorhizon</name>
    <dbReference type="NCBI Taxonomy" id="34254"/>
    <lineage>
        <taxon>Eukaryota</taxon>
        <taxon>Viridiplantae</taxon>
        <taxon>Streptophyta</taxon>
        <taxon>Embryophyta</taxon>
        <taxon>Tracheophyta</taxon>
        <taxon>Spermatophyta</taxon>
        <taxon>Magnoliopsida</taxon>
        <taxon>eudicotyledons</taxon>
        <taxon>Gunneridae</taxon>
        <taxon>Pentapetalae</taxon>
        <taxon>asterids</taxon>
        <taxon>lamiids</taxon>
        <taxon>Boraginales</taxon>
        <taxon>Boraginaceae</taxon>
        <taxon>Boraginoideae</taxon>
        <taxon>Lithospermeae</taxon>
        <taxon>Lithospermum</taxon>
    </lineage>
</organism>
<protein>
    <submittedName>
        <fullName evidence="2">Hydrolase</fullName>
    </submittedName>
</protein>
<name>A0AAV3PJM3_LITER</name>